<dbReference type="InterPro" id="IPR006520">
    <property type="entry name" value="Dit_BPSPP_N"/>
</dbReference>
<dbReference type="NCBIfam" id="TIGR01633">
    <property type="entry name" value="phi3626_gp14_N"/>
    <property type="match status" value="1"/>
</dbReference>
<dbReference type="Gene3D" id="2.60.120.860">
    <property type="match status" value="1"/>
</dbReference>
<dbReference type="RefSeq" id="WP_004831747.1">
    <property type="nucleotide sequence ID" value="NZ_DS483509.1"/>
</dbReference>
<gene>
    <name evidence="3" type="ORF">PEPMIC_00022</name>
</gene>
<dbReference type="Gene3D" id="2.40.30.200">
    <property type="match status" value="1"/>
</dbReference>
<feature type="domain" description="Siphovirus-type tail component RIFT-related" evidence="1">
    <location>
        <begin position="21"/>
        <end position="130"/>
    </location>
</feature>
<sequence>MVERTFNFGGLDSKNDLGVIVNDIRKSIGPEITENVQDVPGMVGKIFLGNSYGQRVDEIDIIIPADSDEEASERFHDLATAFITLGDDEYPMVYSDESEWEYYGHFSSITKPERIDQASCWTKCTLTFSCSDPKGYGEYQQHDMTANPITITPDGTAECYPVFTCMPKKDVTKIAITDEDGNYVYLGADVDPDTGDAPIDKEPLVFHDTCNTLANWTAINSSNITFELENGIPSGTMRSTANSIKVGKTSDGYDDFGPATNDKKWHGPVRLQWLPNGYDDFRIRVRMWNRQYYARARGKCEVYLLDSNGTRFGKIMLKDNGSSEEVYAQVQLGTSSSYKNIYYGKGNIKKGKKKTKTVKLGTGTKKVTEKGKSKTVQQWKTVKLDEDTSTNTFTDFYGYIELQKIGNKYRVEIMKFDDDSNPAWSKPLVYTYTDSSGKYAKQLAGIAFYTAKMDIKEDAANPVKHYTNNGMGLSDVKVWNIIDGGNGSSASPTTIAHKGDEIKINCEDRTVYKNGAIFMDKLYIGSNFPTLQGGVEKVFSFEPDLSDADWYYEYHPTTQ</sequence>
<evidence type="ECO:0000313" key="3">
    <source>
        <dbReference type="EMBL" id="EDP24838.1"/>
    </source>
</evidence>
<protein>
    <submittedName>
        <fullName evidence="3">Putative phage tail component domain protein</fullName>
    </submittedName>
</protein>
<reference evidence="3 4" key="2">
    <citation type="submission" date="2007-09" db="EMBL/GenBank/DDBJ databases">
        <authorList>
            <person name="Fulton L."/>
            <person name="Clifton S."/>
            <person name="Fulton B."/>
            <person name="Xu J."/>
            <person name="Minx P."/>
            <person name="Pepin K.H."/>
            <person name="Johnson M."/>
            <person name="Thiruvilangam P."/>
            <person name="Bhonagiri V."/>
            <person name="Nash W.E."/>
            <person name="Mardis E.R."/>
            <person name="Wilson R.K."/>
        </authorList>
    </citation>
    <scope>NUCLEOTIDE SEQUENCE [LARGE SCALE GENOMIC DNA]</scope>
    <source>
        <strain evidence="3 4">ATCC 33270</strain>
    </source>
</reference>
<dbReference type="HOGENOM" id="CLU_413765_0_0_9"/>
<dbReference type="EMBL" id="ABEE02000008">
    <property type="protein sequence ID" value="EDP24838.1"/>
    <property type="molecule type" value="Genomic_DNA"/>
</dbReference>
<organism evidence="3 4">
    <name type="scientific">Parvimonas micra ATCC 33270</name>
    <dbReference type="NCBI Taxonomy" id="411465"/>
    <lineage>
        <taxon>Bacteria</taxon>
        <taxon>Bacillati</taxon>
        <taxon>Bacillota</taxon>
        <taxon>Tissierellia</taxon>
        <taxon>Tissierellales</taxon>
        <taxon>Peptoniphilaceae</taxon>
        <taxon>Parvimonas</taxon>
    </lineage>
</organism>
<dbReference type="InterPro" id="IPR054738">
    <property type="entry name" value="Siphovirus-type_tail_C"/>
</dbReference>
<dbReference type="Proteomes" id="UP000003162">
    <property type="component" value="Unassembled WGS sequence"/>
</dbReference>
<reference evidence="3 4" key="1">
    <citation type="submission" date="2007-09" db="EMBL/GenBank/DDBJ databases">
        <title>Draft genome sequence of Peptostreptococcus micros (ATCC 33270).</title>
        <authorList>
            <person name="Sudarsanam P."/>
            <person name="Ley R."/>
            <person name="Guruge J."/>
            <person name="Turnbaugh P.J."/>
            <person name="Mahowald M."/>
            <person name="Liep D."/>
            <person name="Gordon J."/>
        </authorList>
    </citation>
    <scope>NUCLEOTIDE SEQUENCE [LARGE SCALE GENOMIC DNA]</scope>
    <source>
        <strain evidence="3 4">ATCC 33270</strain>
    </source>
</reference>
<proteinExistence type="predicted"/>
<evidence type="ECO:0000259" key="2">
    <source>
        <dbReference type="Pfam" id="PF22768"/>
    </source>
</evidence>
<evidence type="ECO:0000313" key="4">
    <source>
        <dbReference type="Proteomes" id="UP000003162"/>
    </source>
</evidence>
<dbReference type="InterPro" id="IPR008841">
    <property type="entry name" value="Siphovirus-type_tail_N"/>
</dbReference>
<comment type="caution">
    <text evidence="3">The sequence shown here is derived from an EMBL/GenBank/DDBJ whole genome shotgun (WGS) entry which is preliminary data.</text>
</comment>
<accession>A8SI57</accession>
<dbReference type="Pfam" id="PF22768">
    <property type="entry name" value="SPP1_Dit"/>
    <property type="match status" value="1"/>
</dbReference>
<dbReference type="eggNOG" id="COG4722">
    <property type="taxonomic scope" value="Bacteria"/>
</dbReference>
<dbReference type="AlphaFoldDB" id="A8SI57"/>
<dbReference type="Pfam" id="PF05709">
    <property type="entry name" value="Sipho_tail"/>
    <property type="match status" value="1"/>
</dbReference>
<name>A8SI57_9FIRM</name>
<feature type="domain" description="Siphovirus-type tail component C-terminal" evidence="2">
    <location>
        <begin position="496"/>
        <end position="538"/>
    </location>
</feature>
<evidence type="ECO:0000259" key="1">
    <source>
        <dbReference type="Pfam" id="PF05709"/>
    </source>
</evidence>